<dbReference type="eggNOG" id="COG4771">
    <property type="taxonomic scope" value="Bacteria"/>
</dbReference>
<proteinExistence type="inferred from homology"/>
<dbReference type="InterPro" id="IPR039426">
    <property type="entry name" value="TonB-dep_rcpt-like"/>
</dbReference>
<feature type="short sequence motif" description="TonB C-terminal box" evidence="10">
    <location>
        <begin position="937"/>
        <end position="954"/>
    </location>
</feature>
<evidence type="ECO:0000256" key="9">
    <source>
        <dbReference type="PROSITE-ProRule" id="PRU01360"/>
    </source>
</evidence>
<evidence type="ECO:0008006" key="17">
    <source>
        <dbReference type="Google" id="ProtNLM"/>
    </source>
</evidence>
<name>A4C5R7_9GAMM</name>
<evidence type="ECO:0000256" key="8">
    <source>
        <dbReference type="ARBA" id="ARBA00023237"/>
    </source>
</evidence>
<evidence type="ECO:0000256" key="7">
    <source>
        <dbReference type="ARBA" id="ARBA00023136"/>
    </source>
</evidence>
<dbReference type="InterPro" id="IPR037066">
    <property type="entry name" value="Plug_dom_sf"/>
</dbReference>
<feature type="signal peptide" evidence="12">
    <location>
        <begin position="1"/>
        <end position="25"/>
    </location>
</feature>
<gene>
    <name evidence="15" type="ORF">PTD2_10914</name>
</gene>
<keyword evidence="8 9" id="KW-0998">Cell outer membrane</keyword>
<accession>A4C5R7</accession>
<dbReference type="OrthoDB" id="176248at2"/>
<dbReference type="RefSeq" id="WP_009837196.1">
    <property type="nucleotide sequence ID" value="NZ_AAOH01000002.1"/>
</dbReference>
<evidence type="ECO:0000313" key="16">
    <source>
        <dbReference type="Proteomes" id="UP000006201"/>
    </source>
</evidence>
<comment type="caution">
    <text evidence="15">The sequence shown here is derived from an EMBL/GenBank/DDBJ whole genome shotgun (WGS) entry which is preliminary data.</text>
</comment>
<dbReference type="AlphaFoldDB" id="A4C5R7"/>
<evidence type="ECO:0000313" key="15">
    <source>
        <dbReference type="EMBL" id="EAR29321.1"/>
    </source>
</evidence>
<keyword evidence="2 9" id="KW-0813">Transport</keyword>
<sequence length="954" mass="103084">MLNNKLTKAVRLAIAYGAASTAVFATNTFAAEEGAEAVERIEVTGSRIKRTDMESASPVQITSQEEIALSGFTRIEDMMNSLPQIEASETAFQANGASGTATLDLRGLGSNRTLVLINGRRMQAGGVNSQAPDINQIPASLVKRVEVLTGGGSSTYGADAVAGVVNFVMNDDFEGFEISVGGSAYQHNNDNKYIQGLMDKKGFEYPKGNSGLDGSSLDLDITLGGDFDGGKGHAVGYITYKKQNELRQAARDYSSCALDGPGTSCGGSGNAVVPNFYIGGLDANGGFNWDDYEYWTLDSGSDAFKPSVGNSYNYAPINHFMRPDERFTFGTFLNYEINDHFRPYMEMMFMRDRTTAQIAESGTFFNDQYDIPVNTPLLSDTQRQQLMDRFGLGIDDTFSTYIGKRNTEGGPRASSIEHNAFRLVVGTEGEINDNWTYDFSMQYGSTSSSEAYLNDFFGPRIKTALSANDESCAATAGCIPYEVFTYQGISQESAKALTGVAVKNGVTEQIVIGGYVTGELDLTVPSADAPIAVVLGSEYREENYERITDEVYAQGLLLGQGGATKSLTGGYDLTEFYGEASIPLVSGAPMVEQLTMELGYRYSDYSTTGGVDTYKVAFDWTPMDDYKVRASYNRAVRAPNVAELFSEQSKGLWGGNDPCAGASPQLKQEECARTGVSAAQYGNVSKSPANQYNGLFGGNPDLQPEVADTMSFGIVAQPIDNLNFSIDYWDIELEEVIGSVGPELTVTQCALTGNSAFCDNITRSGNGSLWIGTGIVKATSVNLASRHWEGVDVSANYNAEIMGGNFNAKLIGTYMLSKEYEPLPGTPTANYDCVDNISTDCFATPEWRHTATFSYDTGSFWTAQLKWRYFGSVGYDGTTDKLLEADGGISSQSYFDLKGSFEVNDHVGVLVGVNNIFDKEPPLVGGTLSTNANAVSGFYDSLGRYVHASVTFRF</sequence>
<dbReference type="Pfam" id="PF00593">
    <property type="entry name" value="TonB_dep_Rec_b-barrel"/>
    <property type="match status" value="1"/>
</dbReference>
<evidence type="ECO:0000256" key="1">
    <source>
        <dbReference type="ARBA" id="ARBA00004571"/>
    </source>
</evidence>
<keyword evidence="7 9" id="KW-0472">Membrane</keyword>
<evidence type="ECO:0000256" key="2">
    <source>
        <dbReference type="ARBA" id="ARBA00022448"/>
    </source>
</evidence>
<dbReference type="STRING" id="87626.PTD2_10914"/>
<keyword evidence="6 11" id="KW-0798">TonB box</keyword>
<keyword evidence="5 12" id="KW-0732">Signal</keyword>
<dbReference type="eggNOG" id="COG4206">
    <property type="taxonomic scope" value="Bacteria"/>
</dbReference>
<comment type="subcellular location">
    <subcellularLocation>
        <location evidence="1 9">Cell outer membrane</location>
        <topology evidence="1 9">Multi-pass membrane protein</topology>
    </subcellularLocation>
</comment>
<evidence type="ECO:0000256" key="11">
    <source>
        <dbReference type="RuleBase" id="RU003357"/>
    </source>
</evidence>
<dbReference type="InterPro" id="IPR012910">
    <property type="entry name" value="Plug_dom"/>
</dbReference>
<dbReference type="PANTHER" id="PTHR47234:SF2">
    <property type="entry name" value="TONB-DEPENDENT RECEPTOR"/>
    <property type="match status" value="1"/>
</dbReference>
<dbReference type="PROSITE" id="PS01156">
    <property type="entry name" value="TONB_DEPENDENT_REC_2"/>
    <property type="match status" value="1"/>
</dbReference>
<keyword evidence="4 9" id="KW-0812">Transmembrane</keyword>
<reference evidence="15 16" key="1">
    <citation type="submission" date="2006-02" db="EMBL/GenBank/DDBJ databases">
        <authorList>
            <person name="Moran M.A."/>
            <person name="Kjelleberg S."/>
            <person name="Egan S."/>
            <person name="Saunders N."/>
            <person name="Thomas T."/>
            <person name="Ferriera S."/>
            <person name="Johnson J."/>
            <person name="Kravitz S."/>
            <person name="Halpern A."/>
            <person name="Remington K."/>
            <person name="Beeson K."/>
            <person name="Tran B."/>
            <person name="Rogers Y.-H."/>
            <person name="Friedman R."/>
            <person name="Venter J.C."/>
        </authorList>
    </citation>
    <scope>NUCLEOTIDE SEQUENCE [LARGE SCALE GENOMIC DNA]</scope>
    <source>
        <strain evidence="15 16">D2</strain>
    </source>
</reference>
<feature type="domain" description="TonB-dependent receptor-like beta-barrel" evidence="13">
    <location>
        <begin position="381"/>
        <end position="916"/>
    </location>
</feature>
<comment type="similarity">
    <text evidence="9 11">Belongs to the TonB-dependent receptor family.</text>
</comment>
<evidence type="ECO:0000256" key="5">
    <source>
        <dbReference type="ARBA" id="ARBA00022729"/>
    </source>
</evidence>
<dbReference type="InterPro" id="IPR036942">
    <property type="entry name" value="Beta-barrel_TonB_sf"/>
</dbReference>
<dbReference type="Pfam" id="PF07715">
    <property type="entry name" value="Plug"/>
    <property type="match status" value="1"/>
</dbReference>
<dbReference type="Gene3D" id="2.170.130.10">
    <property type="entry name" value="TonB-dependent receptor, plug domain"/>
    <property type="match status" value="1"/>
</dbReference>
<evidence type="ECO:0000256" key="4">
    <source>
        <dbReference type="ARBA" id="ARBA00022692"/>
    </source>
</evidence>
<evidence type="ECO:0000256" key="12">
    <source>
        <dbReference type="SAM" id="SignalP"/>
    </source>
</evidence>
<feature type="chain" id="PRO_5002666983" description="TonB-dependent receptor" evidence="12">
    <location>
        <begin position="26"/>
        <end position="954"/>
    </location>
</feature>
<dbReference type="PROSITE" id="PS52016">
    <property type="entry name" value="TONB_DEPENDENT_REC_3"/>
    <property type="match status" value="1"/>
</dbReference>
<evidence type="ECO:0000259" key="14">
    <source>
        <dbReference type="Pfam" id="PF07715"/>
    </source>
</evidence>
<dbReference type="InterPro" id="IPR000531">
    <property type="entry name" value="Beta-barrel_TonB"/>
</dbReference>
<dbReference type="Gene3D" id="2.40.170.20">
    <property type="entry name" value="TonB-dependent receptor, beta-barrel domain"/>
    <property type="match status" value="1"/>
</dbReference>
<evidence type="ECO:0000256" key="6">
    <source>
        <dbReference type="ARBA" id="ARBA00023077"/>
    </source>
</evidence>
<dbReference type="SUPFAM" id="SSF56935">
    <property type="entry name" value="Porins"/>
    <property type="match status" value="1"/>
</dbReference>
<keyword evidence="16" id="KW-1185">Reference proteome</keyword>
<dbReference type="GO" id="GO:0009279">
    <property type="term" value="C:cell outer membrane"/>
    <property type="evidence" value="ECO:0007669"/>
    <property type="project" value="UniProtKB-SubCell"/>
</dbReference>
<dbReference type="PANTHER" id="PTHR47234">
    <property type="match status" value="1"/>
</dbReference>
<dbReference type="InterPro" id="IPR010917">
    <property type="entry name" value="TonB_rcpt_CS"/>
</dbReference>
<protein>
    <recommendedName>
        <fullName evidence="17">TonB-dependent receptor</fullName>
    </recommendedName>
</protein>
<organism evidence="15 16">
    <name type="scientific">Pseudoalteromonas tunicata D2</name>
    <dbReference type="NCBI Taxonomy" id="87626"/>
    <lineage>
        <taxon>Bacteria</taxon>
        <taxon>Pseudomonadati</taxon>
        <taxon>Pseudomonadota</taxon>
        <taxon>Gammaproteobacteria</taxon>
        <taxon>Alteromonadales</taxon>
        <taxon>Pseudoalteromonadaceae</taxon>
        <taxon>Pseudoalteromonas</taxon>
    </lineage>
</organism>
<evidence type="ECO:0000256" key="10">
    <source>
        <dbReference type="PROSITE-ProRule" id="PRU10144"/>
    </source>
</evidence>
<feature type="domain" description="TonB-dependent receptor plug" evidence="14">
    <location>
        <begin position="53"/>
        <end position="164"/>
    </location>
</feature>
<keyword evidence="3 9" id="KW-1134">Transmembrane beta strand</keyword>
<dbReference type="EMBL" id="AAOH01000002">
    <property type="protein sequence ID" value="EAR29321.1"/>
    <property type="molecule type" value="Genomic_DNA"/>
</dbReference>
<evidence type="ECO:0000259" key="13">
    <source>
        <dbReference type="Pfam" id="PF00593"/>
    </source>
</evidence>
<dbReference type="HOGENOM" id="CLU_010745_0_0_6"/>
<dbReference type="Proteomes" id="UP000006201">
    <property type="component" value="Unassembled WGS sequence"/>
</dbReference>
<evidence type="ECO:0000256" key="3">
    <source>
        <dbReference type="ARBA" id="ARBA00022452"/>
    </source>
</evidence>